<sequence>MKRDDCEEQLQRKPQEDLQSKATRYAIMKLAWERTDQTTSFVSWRMNSRHDFSYGQQYPASHIETSYLHNRALPHATLVMKKPGNEGERYRDYSCSRQKESKAEIRNCTVVC</sequence>
<accession>A0A317XN35</accession>
<keyword evidence="2" id="KW-1185">Reference proteome</keyword>
<protein>
    <submittedName>
        <fullName evidence="1">Uncharacterized protein</fullName>
    </submittedName>
</protein>
<name>A0A317XN35_9BASI</name>
<evidence type="ECO:0000313" key="1">
    <source>
        <dbReference type="EMBL" id="PWY99491.1"/>
    </source>
</evidence>
<gene>
    <name evidence="1" type="ORF">BCV70DRAFT_119500</name>
</gene>
<organism evidence="1 2">
    <name type="scientific">Testicularia cyperi</name>
    <dbReference type="NCBI Taxonomy" id="1882483"/>
    <lineage>
        <taxon>Eukaryota</taxon>
        <taxon>Fungi</taxon>
        <taxon>Dikarya</taxon>
        <taxon>Basidiomycota</taxon>
        <taxon>Ustilaginomycotina</taxon>
        <taxon>Ustilaginomycetes</taxon>
        <taxon>Ustilaginales</taxon>
        <taxon>Anthracoideaceae</taxon>
        <taxon>Testicularia</taxon>
    </lineage>
</organism>
<dbReference type="InParanoid" id="A0A317XN35"/>
<reference evidence="1 2" key="1">
    <citation type="journal article" date="2018" name="Mol. Biol. Evol.">
        <title>Broad Genomic Sampling Reveals a Smut Pathogenic Ancestry of the Fungal Clade Ustilaginomycotina.</title>
        <authorList>
            <person name="Kijpornyongpan T."/>
            <person name="Mondo S.J."/>
            <person name="Barry K."/>
            <person name="Sandor L."/>
            <person name="Lee J."/>
            <person name="Lipzen A."/>
            <person name="Pangilinan J."/>
            <person name="LaButti K."/>
            <person name="Hainaut M."/>
            <person name="Henrissat B."/>
            <person name="Grigoriev I.V."/>
            <person name="Spatafora J.W."/>
            <person name="Aime M.C."/>
        </authorList>
    </citation>
    <scope>NUCLEOTIDE SEQUENCE [LARGE SCALE GENOMIC DNA]</scope>
    <source>
        <strain evidence="1 2">MCA 3645</strain>
    </source>
</reference>
<evidence type="ECO:0000313" key="2">
    <source>
        <dbReference type="Proteomes" id="UP000246740"/>
    </source>
</evidence>
<dbReference type="AlphaFoldDB" id="A0A317XN35"/>
<dbReference type="Proteomes" id="UP000246740">
    <property type="component" value="Unassembled WGS sequence"/>
</dbReference>
<dbReference type="EMBL" id="KZ819195">
    <property type="protein sequence ID" value="PWY99491.1"/>
    <property type="molecule type" value="Genomic_DNA"/>
</dbReference>
<proteinExistence type="predicted"/>